<dbReference type="Pfam" id="PF13682">
    <property type="entry name" value="CZB"/>
    <property type="match status" value="1"/>
</dbReference>
<protein>
    <recommendedName>
        <fullName evidence="1">Chemoreceptor zinc-binding domain-containing protein</fullName>
    </recommendedName>
</protein>
<organism evidence="2">
    <name type="scientific">Salmonella enterica</name>
    <name type="common">Salmonella choleraesuis</name>
    <dbReference type="NCBI Taxonomy" id="28901"/>
    <lineage>
        <taxon>Bacteria</taxon>
        <taxon>Pseudomonadati</taxon>
        <taxon>Pseudomonadota</taxon>
        <taxon>Gammaproteobacteria</taxon>
        <taxon>Enterobacterales</taxon>
        <taxon>Enterobacteriaceae</taxon>
        <taxon>Salmonella</taxon>
    </lineage>
</organism>
<gene>
    <name evidence="2" type="ORF">D9O31_14870</name>
</gene>
<dbReference type="Gene3D" id="1.20.120.30">
    <property type="entry name" value="Aspartate receptor, ligand-binding domain"/>
    <property type="match status" value="1"/>
</dbReference>
<evidence type="ECO:0000259" key="1">
    <source>
        <dbReference type="Pfam" id="PF13682"/>
    </source>
</evidence>
<feature type="domain" description="Chemoreceptor zinc-binding" evidence="1">
    <location>
        <begin position="169"/>
        <end position="232"/>
    </location>
</feature>
<sequence length="293" mass="32786">MSAVTCHRAGWQNILKQSGTVYLPCYFNPLLLFSLLSASGGRELIVTSGDNALFSMVYRMLQAKQVHVLYTAEKAEKLYSGMSAVADENETMADGVTGLVNQMYSLRGRLKNKLGTLTPRERRYRNKVIALLNGLIDENEKIQGKLTVSANMIRCTAYSLQVTVLKAIHYQWRERVYMSVLEGKDTFPAEDENQCALGRWYQGEGRKNFGSLPAFVRLGEAHGKLHQALAALVQEFRREKRTAERILTKLDVLESVSQAVITALDELDDSVIRQGVVDEAPPGVQVSRFPPSR</sequence>
<evidence type="ECO:0000313" key="2">
    <source>
        <dbReference type="EMBL" id="MMS77801.1"/>
    </source>
</evidence>
<dbReference type="AlphaFoldDB" id="A0A403T1Y0"/>
<comment type="caution">
    <text evidence="2">The sequence shown here is derived from an EMBL/GenBank/DDBJ whole genome shotgun (WGS) entry which is preliminary data.</text>
</comment>
<proteinExistence type="predicted"/>
<name>A0A403T1Y0_SALER</name>
<dbReference type="EMBL" id="RWAH01000013">
    <property type="protein sequence ID" value="MMS77801.1"/>
    <property type="molecule type" value="Genomic_DNA"/>
</dbReference>
<accession>A0A403T1Y0</accession>
<reference evidence="2" key="1">
    <citation type="submission" date="2018-10" db="EMBL/GenBank/DDBJ databases">
        <authorList>
            <consortium name="PulseNet: The National Subtyping Network for Foodborne Disease Surveillance"/>
            <person name="Tarr C.L."/>
            <person name="Trees E."/>
            <person name="Katz L.S."/>
            <person name="Carleton-Romer H.A."/>
            <person name="Stroika S."/>
            <person name="Kucerova Z."/>
            <person name="Roache K.F."/>
            <person name="Sabol A.L."/>
            <person name="Besser J."/>
            <person name="Gerner-Smidt P."/>
        </authorList>
    </citation>
    <scope>NUCLEOTIDE SEQUENCE [LARGE SCALE GENOMIC DNA]</scope>
    <source>
        <strain evidence="2">PNUSAS052121</strain>
    </source>
</reference>
<dbReference type="Proteomes" id="UP000839526">
    <property type="component" value="Unassembled WGS sequence"/>
</dbReference>
<dbReference type="InterPro" id="IPR025991">
    <property type="entry name" value="Chemoreceptor_zinc-bind_dom"/>
</dbReference>